<evidence type="ECO:0000256" key="1">
    <source>
        <dbReference type="ARBA" id="ARBA00012282"/>
    </source>
</evidence>
<dbReference type="InterPro" id="IPR043128">
    <property type="entry name" value="Rev_trsase/Diguanyl_cyclase"/>
</dbReference>
<dbReference type="InterPro" id="IPR035919">
    <property type="entry name" value="EAL_sf"/>
</dbReference>
<dbReference type="GO" id="GO:0071111">
    <property type="term" value="F:cyclic-guanylate-specific phosphodiesterase activity"/>
    <property type="evidence" value="ECO:0007669"/>
    <property type="project" value="UniProtKB-EC"/>
</dbReference>
<dbReference type="SUPFAM" id="SSF55073">
    <property type="entry name" value="Nucleotide cyclase"/>
    <property type="match status" value="1"/>
</dbReference>
<dbReference type="CDD" id="cd01948">
    <property type="entry name" value="EAL"/>
    <property type="match status" value="1"/>
</dbReference>
<dbReference type="InterPro" id="IPR052155">
    <property type="entry name" value="Biofilm_reg_signaling"/>
</dbReference>
<dbReference type="CDD" id="cd01949">
    <property type="entry name" value="GGDEF"/>
    <property type="match status" value="1"/>
</dbReference>
<protein>
    <recommendedName>
        <fullName evidence="1">cyclic-guanylate-specific phosphodiesterase</fullName>
        <ecNumber evidence="1">3.1.4.52</ecNumber>
    </recommendedName>
</protein>
<dbReference type="InterPro" id="IPR001633">
    <property type="entry name" value="EAL_dom"/>
</dbReference>
<dbReference type="FunFam" id="3.20.20.450:FF:000001">
    <property type="entry name" value="Cyclic di-GMP phosphodiesterase yahA"/>
    <property type="match status" value="1"/>
</dbReference>
<name>A0A4Z0WBL4_9GAMM</name>
<evidence type="ECO:0000256" key="2">
    <source>
        <dbReference type="ARBA" id="ARBA00022636"/>
    </source>
</evidence>
<dbReference type="PROSITE" id="PS50883">
    <property type="entry name" value="EAL"/>
    <property type="match status" value="1"/>
</dbReference>
<dbReference type="SMART" id="SM00267">
    <property type="entry name" value="GGDEF"/>
    <property type="match status" value="1"/>
</dbReference>
<dbReference type="SUPFAM" id="SSF141868">
    <property type="entry name" value="EAL domain-like"/>
    <property type="match status" value="1"/>
</dbReference>
<dbReference type="PROSITE" id="PS50885">
    <property type="entry name" value="HAMP"/>
    <property type="match status" value="1"/>
</dbReference>
<feature type="domain" description="GGDEF" evidence="5">
    <location>
        <begin position="283"/>
        <end position="421"/>
    </location>
</feature>
<dbReference type="PANTHER" id="PTHR44757:SF2">
    <property type="entry name" value="BIOFILM ARCHITECTURE MAINTENANCE PROTEIN MBAA"/>
    <property type="match status" value="1"/>
</dbReference>
<evidence type="ECO:0000313" key="6">
    <source>
        <dbReference type="EMBL" id="TGG95532.1"/>
    </source>
</evidence>
<dbReference type="Gene3D" id="3.20.20.450">
    <property type="entry name" value="EAL domain"/>
    <property type="match status" value="1"/>
</dbReference>
<dbReference type="Proteomes" id="UP000297475">
    <property type="component" value="Unassembled WGS sequence"/>
</dbReference>
<feature type="domain" description="EAL" evidence="3">
    <location>
        <begin position="430"/>
        <end position="686"/>
    </location>
</feature>
<proteinExistence type="predicted"/>
<dbReference type="RefSeq" id="WP_135481274.1">
    <property type="nucleotide sequence ID" value="NZ_SRMF01000001.1"/>
</dbReference>
<keyword evidence="7" id="KW-1185">Reference proteome</keyword>
<dbReference type="GO" id="GO:0016020">
    <property type="term" value="C:membrane"/>
    <property type="evidence" value="ECO:0007669"/>
    <property type="project" value="InterPro"/>
</dbReference>
<gene>
    <name evidence="6" type="ORF">E4656_03700</name>
</gene>
<evidence type="ECO:0000313" key="7">
    <source>
        <dbReference type="Proteomes" id="UP000297475"/>
    </source>
</evidence>
<dbReference type="PANTHER" id="PTHR44757">
    <property type="entry name" value="DIGUANYLATE CYCLASE DGCP"/>
    <property type="match status" value="1"/>
</dbReference>
<sequence>MSIRQRIAFKLALSAVCIALLVSSLFSAYQVWSDYSNERRNIDQVVRQLLISYEPAAQRAIHNLDDRLASEVASGLLTYHFLISAEIRDELGNTLAFSERPPEQITAAAPLQRLTERFQDASRSISIVGTPEQGELLLQVDLHKALQPVVDRAWETLGITTLSTMSLVLFFFLVYHWQITRPLVALSQQFRRLDPSRPQGVELRVSGAHQQDELGDLARSAQRFVSTVQRLLLERDLAEQELRRSSERIQYLAYHDSLTDLPNRNLMLEQLETALTAARNEGQISVLMFVDLDNFKTINDSLGHPAGDHVLRQVALRLHRQAGERDLLARMGGDEFLLCLNQVAASRKEALQIAETRAIFIRQALSVPIWYQGHRLTVSASVGITLFPEGSLPAADLIRNADIAMFAAKTRGKNTHELFQQHMTDEASRRMLLENDLRAALDEHQFFLVYQPQIDIEQGHIIGMEALIRWRHPERGVVSPMAFIPVLEATGMIKDVGEWVLHDACQAIHAWQELGIWRDGMKVGINVSASQFLDASLTHSVRQAMESTGVDGQVLDFEITESMLIESVDDTIKRMHALRELGITFSIDDFGTGYSSLTYLKQLPVDVIKIDQSFIHDIIADSSDAAIVEAIIAMANHLSLGTIAEGVESTEQLAFLQQAGCQRYQGYLYARPLSREDMTDLMQSTATLNQP</sequence>
<dbReference type="PROSITE" id="PS50887">
    <property type="entry name" value="GGDEF"/>
    <property type="match status" value="1"/>
</dbReference>
<dbReference type="InterPro" id="IPR000160">
    <property type="entry name" value="GGDEF_dom"/>
</dbReference>
<dbReference type="InterPro" id="IPR029787">
    <property type="entry name" value="Nucleotide_cyclase"/>
</dbReference>
<dbReference type="Gene3D" id="3.30.70.270">
    <property type="match status" value="1"/>
</dbReference>
<dbReference type="InterPro" id="IPR003660">
    <property type="entry name" value="HAMP_dom"/>
</dbReference>
<feature type="domain" description="HAMP" evidence="4">
    <location>
        <begin position="177"/>
        <end position="233"/>
    </location>
</feature>
<dbReference type="EC" id="3.1.4.52" evidence="1"/>
<dbReference type="Pfam" id="PF00990">
    <property type="entry name" value="GGDEF"/>
    <property type="match status" value="1"/>
</dbReference>
<evidence type="ECO:0000259" key="4">
    <source>
        <dbReference type="PROSITE" id="PS50885"/>
    </source>
</evidence>
<dbReference type="Pfam" id="PF00563">
    <property type="entry name" value="EAL"/>
    <property type="match status" value="1"/>
</dbReference>
<dbReference type="OrthoDB" id="9759607at2"/>
<dbReference type="SMART" id="SM00052">
    <property type="entry name" value="EAL"/>
    <property type="match status" value="1"/>
</dbReference>
<reference evidence="6 7" key="1">
    <citation type="submission" date="2019-04" db="EMBL/GenBank/DDBJ databases">
        <title>Natronospirillum operosus gen. nov., sp. nov., a haloalkaliphilic satellite isolated from decaying biomass of laboratory culture of cyanobacterium Geitlerinema sp. and proposal of Natronospirillaceae fam. nov. and Saccharospirillaceae fam. nov.</title>
        <authorList>
            <person name="Kevbrin V."/>
            <person name="Boltyanskaya Y."/>
            <person name="Koziaeva V."/>
            <person name="Grouzdev D.S."/>
            <person name="Park M."/>
            <person name="Cho J."/>
        </authorList>
    </citation>
    <scope>NUCLEOTIDE SEQUENCE [LARGE SCALE GENOMIC DNA]</scope>
    <source>
        <strain evidence="6 7">G-116</strain>
    </source>
</reference>
<organism evidence="6 7">
    <name type="scientific">Natronospirillum operosum</name>
    <dbReference type="NCBI Taxonomy" id="2759953"/>
    <lineage>
        <taxon>Bacteria</taxon>
        <taxon>Pseudomonadati</taxon>
        <taxon>Pseudomonadota</taxon>
        <taxon>Gammaproteobacteria</taxon>
        <taxon>Oceanospirillales</taxon>
        <taxon>Natronospirillaceae</taxon>
        <taxon>Natronospirillum</taxon>
    </lineage>
</organism>
<dbReference type="GO" id="GO:0007165">
    <property type="term" value="P:signal transduction"/>
    <property type="evidence" value="ECO:0007669"/>
    <property type="project" value="InterPro"/>
</dbReference>
<dbReference type="AlphaFoldDB" id="A0A4Z0WBL4"/>
<keyword evidence="2" id="KW-0973">c-di-GMP</keyword>
<evidence type="ECO:0000259" key="3">
    <source>
        <dbReference type="PROSITE" id="PS50883"/>
    </source>
</evidence>
<evidence type="ECO:0000259" key="5">
    <source>
        <dbReference type="PROSITE" id="PS50887"/>
    </source>
</evidence>
<dbReference type="EMBL" id="SRMF01000001">
    <property type="protein sequence ID" value="TGG95532.1"/>
    <property type="molecule type" value="Genomic_DNA"/>
</dbReference>
<comment type="caution">
    <text evidence="6">The sequence shown here is derived from an EMBL/GenBank/DDBJ whole genome shotgun (WGS) entry which is preliminary data.</text>
</comment>
<accession>A0A4Z0WBL4</accession>
<dbReference type="Gene3D" id="6.10.340.10">
    <property type="match status" value="1"/>
</dbReference>